<protein>
    <submittedName>
        <fullName evidence="1">Uncharacterized protein</fullName>
    </submittedName>
</protein>
<evidence type="ECO:0000313" key="2">
    <source>
        <dbReference type="Proteomes" id="UP001476798"/>
    </source>
</evidence>
<proteinExistence type="predicted"/>
<comment type="caution">
    <text evidence="1">The sequence shown here is derived from an EMBL/GenBank/DDBJ whole genome shotgun (WGS) entry which is preliminary data.</text>
</comment>
<dbReference type="EMBL" id="JAHRIO010052744">
    <property type="protein sequence ID" value="MEQ2176095.1"/>
    <property type="molecule type" value="Genomic_DNA"/>
</dbReference>
<evidence type="ECO:0000313" key="1">
    <source>
        <dbReference type="EMBL" id="MEQ2176095.1"/>
    </source>
</evidence>
<keyword evidence="2" id="KW-1185">Reference proteome</keyword>
<reference evidence="1 2" key="1">
    <citation type="submission" date="2021-06" db="EMBL/GenBank/DDBJ databases">
        <authorList>
            <person name="Palmer J.M."/>
        </authorList>
    </citation>
    <scope>NUCLEOTIDE SEQUENCE [LARGE SCALE GENOMIC DNA]</scope>
    <source>
        <strain evidence="1 2">GA_2019</strain>
        <tissue evidence="1">Muscle</tissue>
    </source>
</reference>
<gene>
    <name evidence="1" type="ORF">GOODEAATRI_024577</name>
</gene>
<name>A0ABV0NXJ2_9TELE</name>
<accession>A0ABV0NXJ2</accession>
<organism evidence="1 2">
    <name type="scientific">Goodea atripinnis</name>
    <dbReference type="NCBI Taxonomy" id="208336"/>
    <lineage>
        <taxon>Eukaryota</taxon>
        <taxon>Metazoa</taxon>
        <taxon>Chordata</taxon>
        <taxon>Craniata</taxon>
        <taxon>Vertebrata</taxon>
        <taxon>Euteleostomi</taxon>
        <taxon>Actinopterygii</taxon>
        <taxon>Neopterygii</taxon>
        <taxon>Teleostei</taxon>
        <taxon>Neoteleostei</taxon>
        <taxon>Acanthomorphata</taxon>
        <taxon>Ovalentaria</taxon>
        <taxon>Atherinomorphae</taxon>
        <taxon>Cyprinodontiformes</taxon>
        <taxon>Goodeidae</taxon>
        <taxon>Goodea</taxon>
    </lineage>
</organism>
<sequence>MKSYPSSELRNVCDEQNATVEPAEEGEDLLQQMLERSSPLSLFLSVFRHAPYPNLYPDQSPSEEWTMEERFRPLTFHGLILRSQLVNLLIRGVCYSETQSVFNLFRTMGLRHLPVVNAVGEVSSPQTVGACLAAAVEAS</sequence>
<dbReference type="Proteomes" id="UP001476798">
    <property type="component" value="Unassembled WGS sequence"/>
</dbReference>